<dbReference type="InterPro" id="IPR029058">
    <property type="entry name" value="AB_hydrolase_fold"/>
</dbReference>
<proteinExistence type="inferred from homology"/>
<reference evidence="12 13" key="1">
    <citation type="journal article" date="2018" name="MBio">
        <title>Comparative Genomics Reveals the Core Gene Toolbox for the Fungus-Insect Symbiosis.</title>
        <authorList>
            <person name="Wang Y."/>
            <person name="Stata M."/>
            <person name="Wang W."/>
            <person name="Stajich J.E."/>
            <person name="White M.M."/>
            <person name="Moncalvo J.M."/>
        </authorList>
    </citation>
    <scope>NUCLEOTIDE SEQUENCE [LARGE SCALE GENOMIC DNA]</scope>
    <source>
        <strain evidence="12 13">SWE-8-4</strain>
    </source>
</reference>
<dbReference type="SUPFAM" id="SSF53474">
    <property type="entry name" value="alpha/beta-Hydrolases"/>
    <property type="match status" value="1"/>
</dbReference>
<evidence type="ECO:0000256" key="10">
    <source>
        <dbReference type="RuleBase" id="RU365011"/>
    </source>
</evidence>
<evidence type="ECO:0000256" key="2">
    <source>
        <dbReference type="ARBA" id="ARBA00006931"/>
    </source>
</evidence>
<comment type="similarity">
    <text evidence="2 10">Belongs to the GPI inositol-deacylase family.</text>
</comment>
<evidence type="ECO:0000256" key="9">
    <source>
        <dbReference type="ARBA" id="ARBA00023136"/>
    </source>
</evidence>
<evidence type="ECO:0000256" key="7">
    <source>
        <dbReference type="ARBA" id="ARBA00022927"/>
    </source>
</evidence>
<keyword evidence="3 10" id="KW-0813">Transport</keyword>
<dbReference type="GO" id="GO:0015031">
    <property type="term" value="P:protein transport"/>
    <property type="evidence" value="ECO:0007669"/>
    <property type="project" value="UniProtKB-KW"/>
</dbReference>
<evidence type="ECO:0000259" key="11">
    <source>
        <dbReference type="Pfam" id="PF07819"/>
    </source>
</evidence>
<sequence>MTYMHPSYILQTDFQDSGWTKYHKKYSLYLYRDSVFDTEPQPYRVPVLFIPGNSGSHRQVRSLAYASAKFHENILKYKPNIHENGVLAFDFFTIDTNEELSALHGTSLLEQAHYVNDVLSYLVSLYSKNRAQNSHLLGLESLPKVESIIIIGHSMGGMIARTAITLPNYVPNSIKTIITLSTPHTFPTVNLDSKVSNIYKNVNLFWSKFDSNPIFNDLIVVSIAGGNMDKLVNSDLSFIGDIVPSYAGLSTLTSSMRNVWLSADHQSILWCCQFVRSLARALADIVDVRRSSQTKPADERLRMFKNRFSSGSLGLEDKDLKATGLSGRLHYNDTFFSSNGFNQFDNTTYYSINHTKSHFKLLYSDTGNTKGYPTIHLINNTNSKLLGIKSKTKKLQILMRSTKLEVDSTRGIEYLHFLCCNPQIAISEQINKSSNNHFFTVNDKSMGKFTCSWLPRIRAAALMGDDLEHINEIQFAEIESNHFNQCSNIGLFEPAISSELKRHTGQMRASFVDLRLVDADSTEDTNIKPSLSTLIFAKYSVFIKSPEFTSKISGKKYSIRSRITLNVPDHPFFEYKVKITSVEKHLLGTKRWAPLSIRQTDDRGFENRYWSCANEARVSIHGHSSYIFSQNLKTSTSEWKGIYVDIFSLKFPKNGSNIY</sequence>
<evidence type="ECO:0000256" key="8">
    <source>
        <dbReference type="ARBA" id="ARBA00022989"/>
    </source>
</evidence>
<dbReference type="InterPro" id="IPR012908">
    <property type="entry name" value="PGAP1-ab_dom-like"/>
</dbReference>
<evidence type="ECO:0000256" key="4">
    <source>
        <dbReference type="ARBA" id="ARBA00022692"/>
    </source>
</evidence>
<dbReference type="PANTHER" id="PTHR15495:SF7">
    <property type="entry name" value="GPI INOSITOL-DEACYLASE"/>
    <property type="match status" value="1"/>
</dbReference>
<name>A0A2T9YG19_9FUNG</name>
<feature type="domain" description="GPI inositol-deacylase PGAP1-like alpha/beta" evidence="11">
    <location>
        <begin position="45"/>
        <end position="284"/>
    </location>
</feature>
<dbReference type="InterPro" id="IPR039529">
    <property type="entry name" value="PGAP1/BST1"/>
</dbReference>
<evidence type="ECO:0000313" key="12">
    <source>
        <dbReference type="EMBL" id="PVU91224.1"/>
    </source>
</evidence>
<keyword evidence="8" id="KW-1133">Transmembrane helix</keyword>
<dbReference type="EC" id="3.1.-.-" evidence="10"/>
<dbReference type="EMBL" id="MBFR01000214">
    <property type="protein sequence ID" value="PVU91224.1"/>
    <property type="molecule type" value="Genomic_DNA"/>
</dbReference>
<accession>A0A2T9YG19</accession>
<protein>
    <recommendedName>
        <fullName evidence="10">GPI inositol-deacylase</fullName>
        <ecNumber evidence="10">3.1.-.-</ecNumber>
    </recommendedName>
</protein>
<gene>
    <name evidence="12" type="ORF">BB561_004512</name>
</gene>
<evidence type="ECO:0000256" key="1">
    <source>
        <dbReference type="ARBA" id="ARBA00004477"/>
    </source>
</evidence>
<comment type="caution">
    <text evidence="12">The sequence shown here is derived from an EMBL/GenBank/DDBJ whole genome shotgun (WGS) entry which is preliminary data.</text>
</comment>
<keyword evidence="9 10" id="KW-0472">Membrane</keyword>
<evidence type="ECO:0000313" key="13">
    <source>
        <dbReference type="Proteomes" id="UP000245383"/>
    </source>
</evidence>
<comment type="function">
    <text evidence="10">Involved in inositol deacylation of GPI-anchored proteins which plays important roles in the quality control and ER-associated degradation of GPI-anchored proteins.</text>
</comment>
<dbReference type="Pfam" id="PF07819">
    <property type="entry name" value="PGAP1"/>
    <property type="match status" value="1"/>
</dbReference>
<organism evidence="12 13">
    <name type="scientific">Smittium simulii</name>
    <dbReference type="NCBI Taxonomy" id="133385"/>
    <lineage>
        <taxon>Eukaryota</taxon>
        <taxon>Fungi</taxon>
        <taxon>Fungi incertae sedis</taxon>
        <taxon>Zoopagomycota</taxon>
        <taxon>Kickxellomycotina</taxon>
        <taxon>Harpellomycetes</taxon>
        <taxon>Harpellales</taxon>
        <taxon>Legeriomycetaceae</taxon>
        <taxon>Smittium</taxon>
    </lineage>
</organism>
<keyword evidence="6 10" id="KW-0256">Endoplasmic reticulum</keyword>
<dbReference type="GO" id="GO:0050185">
    <property type="term" value="F:phosphatidylinositol deacylase activity"/>
    <property type="evidence" value="ECO:0007669"/>
    <property type="project" value="TreeGrafter"/>
</dbReference>
<evidence type="ECO:0000256" key="3">
    <source>
        <dbReference type="ARBA" id="ARBA00022448"/>
    </source>
</evidence>
<dbReference type="STRING" id="133385.A0A2T9YG19"/>
<keyword evidence="7 10" id="KW-0653">Protein transport</keyword>
<dbReference type="GO" id="GO:0006505">
    <property type="term" value="P:GPI anchor metabolic process"/>
    <property type="evidence" value="ECO:0007669"/>
    <property type="project" value="TreeGrafter"/>
</dbReference>
<evidence type="ECO:0000256" key="5">
    <source>
        <dbReference type="ARBA" id="ARBA00022801"/>
    </source>
</evidence>
<dbReference type="OrthoDB" id="348976at2759"/>
<dbReference type="Proteomes" id="UP000245383">
    <property type="component" value="Unassembled WGS sequence"/>
</dbReference>
<keyword evidence="5 10" id="KW-0378">Hydrolase</keyword>
<keyword evidence="4" id="KW-0812">Transmembrane</keyword>
<dbReference type="PANTHER" id="PTHR15495">
    <property type="entry name" value="NEGATIVE REGULATOR OF VESICLE FORMATION-RELATED"/>
    <property type="match status" value="1"/>
</dbReference>
<keyword evidence="13" id="KW-1185">Reference proteome</keyword>
<dbReference type="GO" id="GO:0006888">
    <property type="term" value="P:endoplasmic reticulum to Golgi vesicle-mediated transport"/>
    <property type="evidence" value="ECO:0007669"/>
    <property type="project" value="TreeGrafter"/>
</dbReference>
<dbReference type="GO" id="GO:0005789">
    <property type="term" value="C:endoplasmic reticulum membrane"/>
    <property type="evidence" value="ECO:0007669"/>
    <property type="project" value="UniProtKB-SubCell"/>
</dbReference>
<evidence type="ECO:0000256" key="6">
    <source>
        <dbReference type="ARBA" id="ARBA00022824"/>
    </source>
</evidence>
<comment type="subcellular location">
    <subcellularLocation>
        <location evidence="1">Endoplasmic reticulum membrane</location>
        <topology evidence="1">Multi-pass membrane protein</topology>
    </subcellularLocation>
</comment>
<dbReference type="AlphaFoldDB" id="A0A2T9YG19"/>
<dbReference type="Gene3D" id="3.40.50.1820">
    <property type="entry name" value="alpha/beta hydrolase"/>
    <property type="match status" value="1"/>
</dbReference>